<protein>
    <recommendedName>
        <fullName evidence="5">Cell division protein FtsL</fullName>
    </recommendedName>
</protein>
<reference evidence="3" key="1">
    <citation type="submission" date="2020-09" db="EMBL/GenBank/DDBJ databases">
        <title>Hoyosella lacisalsi sp. nov., a halotolerant actinobacterium isolated from soil of Lake Gudzhirganskoe.</title>
        <authorList>
            <person name="Yang Q."/>
            <person name="Guo P.Y."/>
            <person name="Liu S.W."/>
            <person name="Li F.N."/>
            <person name="Sun C.H."/>
        </authorList>
    </citation>
    <scope>NUCLEOTIDE SEQUENCE</scope>
    <source>
        <strain evidence="3">G463</strain>
    </source>
</reference>
<evidence type="ECO:0000256" key="1">
    <source>
        <dbReference type="SAM" id="MobiDB-lite"/>
    </source>
</evidence>
<feature type="region of interest" description="Disordered" evidence="1">
    <location>
        <begin position="1"/>
        <end position="49"/>
    </location>
</feature>
<evidence type="ECO:0000313" key="4">
    <source>
        <dbReference type="Proteomes" id="UP000642993"/>
    </source>
</evidence>
<feature type="compositionally biased region" description="Basic residues" evidence="1">
    <location>
        <begin position="7"/>
        <end position="18"/>
    </location>
</feature>
<keyword evidence="2" id="KW-1133">Transmembrane helix</keyword>
<gene>
    <name evidence="3" type="ORF">HT102_14800</name>
</gene>
<name>A0A927PM14_9ACTN</name>
<feature type="region of interest" description="Disordered" evidence="1">
    <location>
        <begin position="154"/>
        <end position="243"/>
    </location>
</feature>
<accession>A0A927PM14</accession>
<dbReference type="EMBL" id="JACYWE010000010">
    <property type="protein sequence ID" value="MBD8507755.1"/>
    <property type="molecule type" value="Genomic_DNA"/>
</dbReference>
<feature type="compositionally biased region" description="Low complexity" evidence="1">
    <location>
        <begin position="19"/>
        <end position="31"/>
    </location>
</feature>
<evidence type="ECO:0000313" key="3">
    <source>
        <dbReference type="EMBL" id="MBD8507755.1"/>
    </source>
</evidence>
<keyword evidence="2" id="KW-0812">Transmembrane</keyword>
<evidence type="ECO:0000256" key="2">
    <source>
        <dbReference type="SAM" id="Phobius"/>
    </source>
</evidence>
<keyword evidence="4" id="KW-1185">Reference proteome</keyword>
<sequence length="243" mass="25188">MTTFTPPRKRKESPRRGNRSGPGSGLSPAARRAYERRSSRDSGSPGRSRAQLANVVRSQASRIPCVALILAMLVAGLALTLLLSTQAAQQAYQISGAKLETKKLSETREALFRDVALGRSAPALAQAAGELGMIPASTPAYLAVAADGTVTLHGEPKAASGSPLPPFNIEPANPSETGPRSGSAERELEVMVPIPVDELPTPGQLPALDVDGAPVETLNPVDPGPEGSPNAANQPPENSAEQP</sequence>
<dbReference type="AlphaFoldDB" id="A0A927PM14"/>
<dbReference type="RefSeq" id="WP_192040213.1">
    <property type="nucleotide sequence ID" value="NZ_JACYWE010000010.1"/>
</dbReference>
<feature type="transmembrane region" description="Helical" evidence="2">
    <location>
        <begin position="63"/>
        <end position="83"/>
    </location>
</feature>
<proteinExistence type="predicted"/>
<comment type="caution">
    <text evidence="3">The sequence shown here is derived from an EMBL/GenBank/DDBJ whole genome shotgun (WGS) entry which is preliminary data.</text>
</comment>
<dbReference type="Proteomes" id="UP000642993">
    <property type="component" value="Unassembled WGS sequence"/>
</dbReference>
<evidence type="ECO:0008006" key="5">
    <source>
        <dbReference type="Google" id="ProtNLM"/>
    </source>
</evidence>
<keyword evidence="2" id="KW-0472">Membrane</keyword>
<organism evidence="3 4">
    <name type="scientific">Lolliginicoccus lacisalsi</name>
    <dbReference type="NCBI Taxonomy" id="2742202"/>
    <lineage>
        <taxon>Bacteria</taxon>
        <taxon>Bacillati</taxon>
        <taxon>Actinomycetota</taxon>
        <taxon>Actinomycetes</taxon>
        <taxon>Mycobacteriales</taxon>
        <taxon>Hoyosellaceae</taxon>
        <taxon>Lolliginicoccus</taxon>
    </lineage>
</organism>
<feature type="compositionally biased region" description="Polar residues" evidence="1">
    <location>
        <begin position="230"/>
        <end position="243"/>
    </location>
</feature>